<gene>
    <name evidence="4" type="ORF">g.53028</name>
</gene>
<keyword evidence="2" id="KW-1133">Transmembrane helix</keyword>
<keyword evidence="2" id="KW-0472">Membrane</keyword>
<feature type="region of interest" description="Disordered" evidence="1">
    <location>
        <begin position="237"/>
        <end position="286"/>
    </location>
</feature>
<dbReference type="SUPFAM" id="SSF82671">
    <property type="entry name" value="SEA domain"/>
    <property type="match status" value="1"/>
</dbReference>
<proteinExistence type="predicted"/>
<evidence type="ECO:0000256" key="2">
    <source>
        <dbReference type="SAM" id="Phobius"/>
    </source>
</evidence>
<organism evidence="4">
    <name type="scientific">Graphocephala atropunctata</name>
    <dbReference type="NCBI Taxonomy" id="36148"/>
    <lineage>
        <taxon>Eukaryota</taxon>
        <taxon>Metazoa</taxon>
        <taxon>Ecdysozoa</taxon>
        <taxon>Arthropoda</taxon>
        <taxon>Hexapoda</taxon>
        <taxon>Insecta</taxon>
        <taxon>Pterygota</taxon>
        <taxon>Neoptera</taxon>
        <taxon>Paraneoptera</taxon>
        <taxon>Hemiptera</taxon>
        <taxon>Auchenorrhyncha</taxon>
        <taxon>Membracoidea</taxon>
        <taxon>Cicadellidae</taxon>
        <taxon>Cicadellinae</taxon>
        <taxon>Cicadellini</taxon>
        <taxon>Graphocephala</taxon>
    </lineage>
</organism>
<dbReference type="InterPro" id="IPR036364">
    <property type="entry name" value="SEA_dom_sf"/>
</dbReference>
<accession>A0A1B6MHC5</accession>
<evidence type="ECO:0000259" key="3">
    <source>
        <dbReference type="PROSITE" id="PS50024"/>
    </source>
</evidence>
<reference evidence="4" key="1">
    <citation type="submission" date="2015-11" db="EMBL/GenBank/DDBJ databases">
        <title>De novo transcriptome assembly of four potential Pierce s Disease insect vectors from Arizona vineyards.</title>
        <authorList>
            <person name="Tassone E.E."/>
        </authorList>
    </citation>
    <scope>NUCLEOTIDE SEQUENCE</scope>
</reference>
<evidence type="ECO:0000256" key="1">
    <source>
        <dbReference type="SAM" id="MobiDB-lite"/>
    </source>
</evidence>
<feature type="non-terminal residue" evidence="4">
    <location>
        <position position="455"/>
    </location>
</feature>
<keyword evidence="2" id="KW-0812">Transmembrane</keyword>
<name>A0A1B6MHC5_9HEMI</name>
<feature type="compositionally biased region" description="Polar residues" evidence="1">
    <location>
        <begin position="237"/>
        <end position="284"/>
    </location>
</feature>
<dbReference type="InterPro" id="IPR000082">
    <property type="entry name" value="SEA_dom"/>
</dbReference>
<dbReference type="SMART" id="SM00200">
    <property type="entry name" value="SEA"/>
    <property type="match status" value="1"/>
</dbReference>
<dbReference type="AlphaFoldDB" id="A0A1B6MHC5"/>
<evidence type="ECO:0000313" key="4">
    <source>
        <dbReference type="EMBL" id="JAT35326.1"/>
    </source>
</evidence>
<feature type="domain" description="SEA" evidence="3">
    <location>
        <begin position="54"/>
        <end position="174"/>
    </location>
</feature>
<dbReference type="PROSITE" id="PS50024">
    <property type="entry name" value="SEA"/>
    <property type="match status" value="1"/>
</dbReference>
<dbReference type="Gene3D" id="3.30.70.960">
    <property type="entry name" value="SEA domain"/>
    <property type="match status" value="1"/>
</dbReference>
<feature type="transmembrane region" description="Helical" evidence="2">
    <location>
        <begin position="21"/>
        <end position="47"/>
    </location>
</feature>
<dbReference type="Pfam" id="PF01390">
    <property type="entry name" value="SEA"/>
    <property type="match status" value="1"/>
</dbReference>
<feature type="non-terminal residue" evidence="4">
    <location>
        <position position="1"/>
    </location>
</feature>
<protein>
    <recommendedName>
        <fullName evidence="3">SEA domain-containing protein</fullName>
    </recommendedName>
</protein>
<sequence length="455" mass="50584">RHPSPPNTPRGQRWGRWRWCNVLLAAAAFLVVLAVIVIAGLAIYMGALKLDITQYLVLDGSFRVVTGDSYNVSLSDHSSQLFQRKSQVYKLMIESIFRGSDLGAAVRQCSVLGFTNGSLVVFFRLILDRRKIPKGPLSIEEQVKTILLQGVSATTAIRNLKIDQTEVFLKNVINESNNTAPLEDTQNRNQTIEIHNGLLRKSFPRIVTAHYTSTPSSIPQIPKTSSSSDGIIEGTFKLSTSQPSKKDQIPNQTSFVSESQSPTSSQDRLKVNTTSTKSSRNDSPLSIDFFQHSPALSALLAQKPKAEKVNKASSTPEPTESPVIYAETDLITLLPYVFQGQEEPWKPILPENFTRYPERRPFPTEDYSSEGVGVVEVVLNPEDLTSATPSDLGGWPNKGVNVKNHDFMNLENPLRTLKPLSVKSYEKDIFGPRSDEKITSFLLNMQSDKNEGEFD</sequence>
<dbReference type="EMBL" id="GEBQ01004651">
    <property type="protein sequence ID" value="JAT35326.1"/>
    <property type="molecule type" value="Transcribed_RNA"/>
</dbReference>